<name>A0AAV5KHX9_9ROSI</name>
<accession>A0AAV5KHX9</accession>
<proteinExistence type="predicted"/>
<dbReference type="InterPro" id="IPR005178">
    <property type="entry name" value="Ostalpha/TMEM184C"/>
</dbReference>
<evidence type="ECO:0000256" key="5">
    <source>
        <dbReference type="SAM" id="Phobius"/>
    </source>
</evidence>
<keyword evidence="2 5" id="KW-0812">Transmembrane</keyword>
<protein>
    <submittedName>
        <fullName evidence="6">Uncharacterized protein</fullName>
    </submittedName>
</protein>
<keyword evidence="7" id="KW-1185">Reference proteome</keyword>
<evidence type="ECO:0000256" key="3">
    <source>
        <dbReference type="ARBA" id="ARBA00022989"/>
    </source>
</evidence>
<evidence type="ECO:0000256" key="2">
    <source>
        <dbReference type="ARBA" id="ARBA00022692"/>
    </source>
</evidence>
<dbReference type="EMBL" id="BPVZ01000065">
    <property type="protein sequence ID" value="GKV24190.1"/>
    <property type="molecule type" value="Genomic_DNA"/>
</dbReference>
<dbReference type="Proteomes" id="UP001054252">
    <property type="component" value="Unassembled WGS sequence"/>
</dbReference>
<dbReference type="GO" id="GO:0016020">
    <property type="term" value="C:membrane"/>
    <property type="evidence" value="ECO:0007669"/>
    <property type="project" value="UniProtKB-SubCell"/>
</dbReference>
<gene>
    <name evidence="6" type="ORF">SLEP1_g33829</name>
</gene>
<dbReference type="Pfam" id="PF03619">
    <property type="entry name" value="Solute_trans_a"/>
    <property type="match status" value="1"/>
</dbReference>
<reference evidence="6 7" key="1">
    <citation type="journal article" date="2021" name="Commun. Biol.">
        <title>The genome of Shorea leprosula (Dipterocarpaceae) highlights the ecological relevance of drought in aseasonal tropical rainforests.</title>
        <authorList>
            <person name="Ng K.K.S."/>
            <person name="Kobayashi M.J."/>
            <person name="Fawcett J.A."/>
            <person name="Hatakeyama M."/>
            <person name="Paape T."/>
            <person name="Ng C.H."/>
            <person name="Ang C.C."/>
            <person name="Tnah L.H."/>
            <person name="Lee C.T."/>
            <person name="Nishiyama T."/>
            <person name="Sese J."/>
            <person name="O'Brien M.J."/>
            <person name="Copetti D."/>
            <person name="Mohd Noor M.I."/>
            <person name="Ong R.C."/>
            <person name="Putra M."/>
            <person name="Sireger I.Z."/>
            <person name="Indrioko S."/>
            <person name="Kosugi Y."/>
            <person name="Izuno A."/>
            <person name="Isagi Y."/>
            <person name="Lee S.L."/>
            <person name="Shimizu K.K."/>
        </authorList>
    </citation>
    <scope>NUCLEOTIDE SEQUENCE [LARGE SCALE GENOMIC DNA]</scope>
    <source>
        <strain evidence="6">214</strain>
    </source>
</reference>
<evidence type="ECO:0000256" key="4">
    <source>
        <dbReference type="ARBA" id="ARBA00023136"/>
    </source>
</evidence>
<organism evidence="6 7">
    <name type="scientific">Rubroshorea leprosula</name>
    <dbReference type="NCBI Taxonomy" id="152421"/>
    <lineage>
        <taxon>Eukaryota</taxon>
        <taxon>Viridiplantae</taxon>
        <taxon>Streptophyta</taxon>
        <taxon>Embryophyta</taxon>
        <taxon>Tracheophyta</taxon>
        <taxon>Spermatophyta</taxon>
        <taxon>Magnoliopsida</taxon>
        <taxon>eudicotyledons</taxon>
        <taxon>Gunneridae</taxon>
        <taxon>Pentapetalae</taxon>
        <taxon>rosids</taxon>
        <taxon>malvids</taxon>
        <taxon>Malvales</taxon>
        <taxon>Dipterocarpaceae</taxon>
        <taxon>Rubroshorea</taxon>
    </lineage>
</organism>
<keyword evidence="3 5" id="KW-1133">Transmembrane helix</keyword>
<comment type="caution">
    <text evidence="6">The sequence shown here is derived from an EMBL/GenBank/DDBJ whole genome shotgun (WGS) entry which is preliminary data.</text>
</comment>
<evidence type="ECO:0000313" key="6">
    <source>
        <dbReference type="EMBL" id="GKV24190.1"/>
    </source>
</evidence>
<comment type="subcellular location">
    <subcellularLocation>
        <location evidence="1">Membrane</location>
        <topology evidence="1">Multi-pass membrane protein</topology>
    </subcellularLocation>
</comment>
<evidence type="ECO:0000256" key="1">
    <source>
        <dbReference type="ARBA" id="ARBA00004141"/>
    </source>
</evidence>
<sequence length="110" mass="12531">MLFLSESEEQKFEVAGVLWRMKIADYLSSNSPPLWATLIAGVFLVITLSLSMYLLFEHLNAYKNPEEQKFLIGVIVMVPCYAVESVSCFILVFALRFSVVEYIAVMHVCQ</sequence>
<dbReference type="AlphaFoldDB" id="A0AAV5KHX9"/>
<feature type="transmembrane region" description="Helical" evidence="5">
    <location>
        <begin position="70"/>
        <end position="95"/>
    </location>
</feature>
<keyword evidence="4 5" id="KW-0472">Membrane</keyword>
<evidence type="ECO:0000313" key="7">
    <source>
        <dbReference type="Proteomes" id="UP001054252"/>
    </source>
</evidence>
<dbReference type="PANTHER" id="PTHR23423">
    <property type="entry name" value="ORGANIC SOLUTE TRANSPORTER-RELATED"/>
    <property type="match status" value="1"/>
</dbReference>
<feature type="transmembrane region" description="Helical" evidence="5">
    <location>
        <begin position="34"/>
        <end position="56"/>
    </location>
</feature>